<dbReference type="EMBL" id="CAEKKB010000008">
    <property type="protein sequence ID" value="CAB4320492.1"/>
    <property type="molecule type" value="Genomic_DNA"/>
</dbReference>
<feature type="transmembrane region" description="Helical" evidence="4">
    <location>
        <begin position="36"/>
        <end position="57"/>
    </location>
</feature>
<dbReference type="OrthoDB" id="419598at2759"/>
<dbReference type="InterPro" id="IPR008030">
    <property type="entry name" value="NmrA-like"/>
</dbReference>
<keyword evidence="4" id="KW-0472">Membrane</keyword>
<dbReference type="Gene3D" id="3.90.25.10">
    <property type="entry name" value="UDP-galactose 4-epimerase, domain 1"/>
    <property type="match status" value="1"/>
</dbReference>
<proteinExistence type="inferred from homology"/>
<evidence type="ECO:0000313" key="6">
    <source>
        <dbReference type="EMBL" id="CAB4320492.1"/>
    </source>
</evidence>
<keyword evidence="3" id="KW-0560">Oxidoreductase</keyword>
<dbReference type="InterPro" id="IPR045312">
    <property type="entry name" value="PCBER-like"/>
</dbReference>
<dbReference type="Proteomes" id="UP000507245">
    <property type="component" value="Unassembled WGS sequence"/>
</dbReference>
<sequence>MNGSSKGIFVIPLIPPVGLYSEATFLMSMAFSATRLVLLSLVTLGLALTLQLLPFPFPNPMAATKSKILFIGGTGYIGKFIVEASAKAGHPTYALVREPTLSNPAKAKVIENFKSLGVNFVLGDLYDHGSLVKAIKQVDVVISTVGHGQLADQGKIIAAIKEAGNVKRFFPSEFGNDVDRVHAVEPAKTAFATKAKIRRAIEAEGIPHTYVASNFFAGYFLPTLNQPGATAPPREKVVILGDGNPKAIFNKEEDIGAYTIKAVDDPRTLNKILYIRPPANTISFNDLVSLWEKKIGKTLERIYVPEEQLLKNIEEAAVPINVILSIGHSVFVKGDHTNFEVEPSFGVEASALYPDVKYTTVDEYLNQFV</sequence>
<evidence type="ECO:0000256" key="1">
    <source>
        <dbReference type="ARBA" id="ARBA00005725"/>
    </source>
</evidence>
<dbReference type="GO" id="GO:0016491">
    <property type="term" value="F:oxidoreductase activity"/>
    <property type="evidence" value="ECO:0007669"/>
    <property type="project" value="UniProtKB-KW"/>
</dbReference>
<evidence type="ECO:0000256" key="4">
    <source>
        <dbReference type="SAM" id="Phobius"/>
    </source>
</evidence>
<dbReference type="InterPro" id="IPR036291">
    <property type="entry name" value="NAD(P)-bd_dom_sf"/>
</dbReference>
<evidence type="ECO:0000256" key="3">
    <source>
        <dbReference type="ARBA" id="ARBA00023002"/>
    </source>
</evidence>
<name>A0A6J5Y7H5_PRUAR</name>
<reference evidence="7" key="1">
    <citation type="journal article" date="2020" name="Genome Biol.">
        <title>Gamete binning: chromosome-level and haplotype-resolved genome assembly enabled by high-throughput single-cell sequencing of gamete genomes.</title>
        <authorList>
            <person name="Campoy J.A."/>
            <person name="Sun H."/>
            <person name="Goel M."/>
            <person name="Jiao W.-B."/>
            <person name="Folz-Donahue K."/>
            <person name="Wang N."/>
            <person name="Rubio M."/>
            <person name="Liu C."/>
            <person name="Kukat C."/>
            <person name="Ruiz D."/>
            <person name="Huettel B."/>
            <person name="Schneeberger K."/>
        </authorList>
    </citation>
    <scope>NUCLEOTIDE SEQUENCE [LARGE SCALE GENOMIC DNA]</scope>
    <source>
        <strain evidence="7">cv. Rojo Pasion</strain>
    </source>
</reference>
<dbReference type="PANTHER" id="PTHR43349">
    <property type="entry name" value="PINORESINOL REDUCTASE-RELATED"/>
    <property type="match status" value="1"/>
</dbReference>
<dbReference type="AlphaFoldDB" id="A0A6J5Y7H5"/>
<comment type="similarity">
    <text evidence="1">Belongs to the NmrA-type oxidoreductase family. Isoflavone reductase subfamily.</text>
</comment>
<keyword evidence="4" id="KW-1133">Transmembrane helix</keyword>
<dbReference type="InterPro" id="IPR050608">
    <property type="entry name" value="NmrA-type/Isoflavone_red_sf"/>
</dbReference>
<evidence type="ECO:0000313" key="7">
    <source>
        <dbReference type="Proteomes" id="UP000507245"/>
    </source>
</evidence>
<keyword evidence="2" id="KW-0521">NADP</keyword>
<keyword evidence="7" id="KW-1185">Reference proteome</keyword>
<dbReference type="GO" id="GO:0009807">
    <property type="term" value="P:lignan biosynthetic process"/>
    <property type="evidence" value="ECO:0007669"/>
    <property type="project" value="UniProtKB-ARBA"/>
</dbReference>
<keyword evidence="4" id="KW-0812">Transmembrane</keyword>
<accession>A0A6J5Y7H5</accession>
<protein>
    <recommendedName>
        <fullName evidence="5">NmrA-like domain-containing protein</fullName>
    </recommendedName>
</protein>
<evidence type="ECO:0000256" key="2">
    <source>
        <dbReference type="ARBA" id="ARBA00022857"/>
    </source>
</evidence>
<evidence type="ECO:0000259" key="5">
    <source>
        <dbReference type="Pfam" id="PF05368"/>
    </source>
</evidence>
<organism evidence="6 7">
    <name type="scientific">Prunus armeniaca</name>
    <name type="common">Apricot</name>
    <name type="synonym">Armeniaca vulgaris</name>
    <dbReference type="NCBI Taxonomy" id="36596"/>
    <lineage>
        <taxon>Eukaryota</taxon>
        <taxon>Viridiplantae</taxon>
        <taxon>Streptophyta</taxon>
        <taxon>Embryophyta</taxon>
        <taxon>Tracheophyta</taxon>
        <taxon>Spermatophyta</taxon>
        <taxon>Magnoliopsida</taxon>
        <taxon>eudicotyledons</taxon>
        <taxon>Gunneridae</taxon>
        <taxon>Pentapetalae</taxon>
        <taxon>rosids</taxon>
        <taxon>fabids</taxon>
        <taxon>Rosales</taxon>
        <taxon>Rosaceae</taxon>
        <taxon>Amygdaloideae</taxon>
        <taxon>Amygdaleae</taxon>
        <taxon>Prunus</taxon>
    </lineage>
</organism>
<gene>
    <name evidence="6" type="ORF">ORAREDHAP_LOCUS49343</name>
</gene>
<dbReference type="CDD" id="cd05259">
    <property type="entry name" value="PCBER_SDR_a"/>
    <property type="match status" value="1"/>
</dbReference>
<feature type="domain" description="NmrA-like" evidence="5">
    <location>
        <begin position="64"/>
        <end position="365"/>
    </location>
</feature>
<dbReference type="Pfam" id="PF05368">
    <property type="entry name" value="NmrA"/>
    <property type="match status" value="1"/>
</dbReference>
<dbReference type="SUPFAM" id="SSF51735">
    <property type="entry name" value="NAD(P)-binding Rossmann-fold domains"/>
    <property type="match status" value="1"/>
</dbReference>
<dbReference type="PANTHER" id="PTHR43349:SF35">
    <property type="entry name" value="PHENYLCOUMARAN BENZYLIC ETHER REDUCTASE 1"/>
    <property type="match status" value="1"/>
</dbReference>
<dbReference type="Gene3D" id="3.40.50.720">
    <property type="entry name" value="NAD(P)-binding Rossmann-like Domain"/>
    <property type="match status" value="1"/>
</dbReference>